<dbReference type="InterPro" id="IPR036397">
    <property type="entry name" value="RNaseH_sf"/>
</dbReference>
<dbReference type="PANTHER" id="PTHR47723:SF19">
    <property type="entry name" value="POLYNUCLEOTIDYL TRANSFERASE, RIBONUCLEASE H-LIKE SUPERFAMILY PROTEIN"/>
    <property type="match status" value="1"/>
</dbReference>
<dbReference type="InterPro" id="IPR053151">
    <property type="entry name" value="RNase_H-like"/>
</dbReference>
<dbReference type="Pfam" id="PF14111">
    <property type="entry name" value="DUF4283"/>
    <property type="match status" value="1"/>
</dbReference>
<dbReference type="Pfam" id="PF13456">
    <property type="entry name" value="RVT_3"/>
    <property type="match status" value="1"/>
</dbReference>
<organism evidence="4 5">
    <name type="scientific">Hibiscus sabdariffa</name>
    <name type="common">roselle</name>
    <dbReference type="NCBI Taxonomy" id="183260"/>
    <lineage>
        <taxon>Eukaryota</taxon>
        <taxon>Viridiplantae</taxon>
        <taxon>Streptophyta</taxon>
        <taxon>Embryophyta</taxon>
        <taxon>Tracheophyta</taxon>
        <taxon>Spermatophyta</taxon>
        <taxon>Magnoliopsida</taxon>
        <taxon>eudicotyledons</taxon>
        <taxon>Gunneridae</taxon>
        <taxon>Pentapetalae</taxon>
        <taxon>rosids</taxon>
        <taxon>malvids</taxon>
        <taxon>Malvales</taxon>
        <taxon>Malvaceae</taxon>
        <taxon>Malvoideae</taxon>
        <taxon>Hibiscus</taxon>
    </lineage>
</organism>
<sequence>MNDSQNPKKPRHQDDDPSDEGGLTALNPSPPSALLPTATRDGQQFASYRDSLMGESNGDTMQEDEPFEDDDIEILEGDEGFKLMDIENDYFLTSFRSHEDYLIVLANGPWMLFGYYLTVEPWSPDFSPPQPFPSKIVAWIRLPGLSAMLYKRSLIKEIDPVETTDMVSPAPMQSLESKEATLAHGCYLRSGNGVLSVCHNLLLLDIMRGSLWGLDSTPYRRQQGKSSAGAKQPRVMPVRKPLTIDDFSIICKVVPKASSSRTTLGKSGSIVLEKSRHSAMVISKNSNPNCPTMDVDLGLLFACPNSLTPGNCLILVQAYQLARIWLCCKLYKMSQLLKGLCQLQRKSLTCLIDRWRAISNGFSEFLHNIAWSIGNGNSIDIFNDTWVPSLGLLRDHTEDPSLLSCGVSLKDFVVENGTWDCNALRDLFPTSAYSRLDGSLWTPKQEIWPTIWRMNIPQHIRLFMWIAYQRKLLRNVELCRRNMLATPNCVGIALLQPYENFVASDLEFTVESFVCVISLLNRSITGDSHYHGCVTASNLLPIAPRLGTQAWTPLSSGWVCLTIDGGVSLSSVKGRIRGLIRNTEGDWMVGSVKSIGFSNSLQAELWVVFEGMKLAWEFGFKRLLVQSDCRQAVGLVNDASSDSSVLSLVRAIARLRQK</sequence>
<feature type="domain" description="DUF4283" evidence="3">
    <location>
        <begin position="80"/>
        <end position="129"/>
    </location>
</feature>
<dbReference type="SUPFAM" id="SSF53098">
    <property type="entry name" value="Ribonuclease H-like"/>
    <property type="match status" value="1"/>
</dbReference>
<evidence type="ECO:0000313" key="5">
    <source>
        <dbReference type="Proteomes" id="UP001472677"/>
    </source>
</evidence>
<comment type="caution">
    <text evidence="4">The sequence shown here is derived from an EMBL/GenBank/DDBJ whole genome shotgun (WGS) entry which is preliminary data.</text>
</comment>
<dbReference type="CDD" id="cd06222">
    <property type="entry name" value="RNase_H_like"/>
    <property type="match status" value="1"/>
</dbReference>
<evidence type="ECO:0000259" key="2">
    <source>
        <dbReference type="Pfam" id="PF13456"/>
    </source>
</evidence>
<proteinExistence type="predicted"/>
<evidence type="ECO:0008006" key="6">
    <source>
        <dbReference type="Google" id="ProtNLM"/>
    </source>
</evidence>
<name>A0ABR2BGQ9_9ROSI</name>
<dbReference type="InterPro" id="IPR002156">
    <property type="entry name" value="RNaseH_domain"/>
</dbReference>
<dbReference type="EMBL" id="JBBPBM010000119">
    <property type="protein sequence ID" value="KAK8506299.1"/>
    <property type="molecule type" value="Genomic_DNA"/>
</dbReference>
<dbReference type="InterPro" id="IPR044730">
    <property type="entry name" value="RNase_H-like_dom_plant"/>
</dbReference>
<feature type="region of interest" description="Disordered" evidence="1">
    <location>
        <begin position="1"/>
        <end position="66"/>
    </location>
</feature>
<evidence type="ECO:0000313" key="4">
    <source>
        <dbReference type="EMBL" id="KAK8506299.1"/>
    </source>
</evidence>
<evidence type="ECO:0000259" key="3">
    <source>
        <dbReference type="Pfam" id="PF14111"/>
    </source>
</evidence>
<dbReference type="PANTHER" id="PTHR47723">
    <property type="entry name" value="OS05G0353850 PROTEIN"/>
    <property type="match status" value="1"/>
</dbReference>
<keyword evidence="5" id="KW-1185">Reference proteome</keyword>
<protein>
    <recommendedName>
        <fullName evidence="6">RNase H type-1 domain-containing protein</fullName>
    </recommendedName>
</protein>
<accession>A0ABR2BGQ9</accession>
<dbReference type="Gene3D" id="3.30.420.10">
    <property type="entry name" value="Ribonuclease H-like superfamily/Ribonuclease H"/>
    <property type="match status" value="1"/>
</dbReference>
<feature type="domain" description="RNase H type-1" evidence="2">
    <location>
        <begin position="564"/>
        <end position="653"/>
    </location>
</feature>
<gene>
    <name evidence="4" type="ORF">V6N12_019990</name>
</gene>
<evidence type="ECO:0000256" key="1">
    <source>
        <dbReference type="SAM" id="MobiDB-lite"/>
    </source>
</evidence>
<dbReference type="InterPro" id="IPR025558">
    <property type="entry name" value="DUF4283"/>
</dbReference>
<reference evidence="4 5" key="1">
    <citation type="journal article" date="2024" name="G3 (Bethesda)">
        <title>Genome assembly of Hibiscus sabdariffa L. provides insights into metabolisms of medicinal natural products.</title>
        <authorList>
            <person name="Kim T."/>
        </authorList>
    </citation>
    <scope>NUCLEOTIDE SEQUENCE [LARGE SCALE GENOMIC DNA]</scope>
    <source>
        <strain evidence="4">TK-2024</strain>
        <tissue evidence="4">Old leaves</tissue>
    </source>
</reference>
<dbReference type="Proteomes" id="UP001472677">
    <property type="component" value="Unassembled WGS sequence"/>
</dbReference>
<dbReference type="InterPro" id="IPR012337">
    <property type="entry name" value="RNaseH-like_sf"/>
</dbReference>